<reference evidence="1" key="1">
    <citation type="submission" date="2018-05" db="EMBL/GenBank/DDBJ databases">
        <authorList>
            <person name="Lanie J.A."/>
            <person name="Ng W.-L."/>
            <person name="Kazmierczak K.M."/>
            <person name="Andrzejewski T.M."/>
            <person name="Davidsen T.M."/>
            <person name="Wayne K.J."/>
            <person name="Tettelin H."/>
            <person name="Glass J.I."/>
            <person name="Rusch D."/>
            <person name="Podicherti R."/>
            <person name="Tsui H.-C.T."/>
            <person name="Winkler M.E."/>
        </authorList>
    </citation>
    <scope>NUCLEOTIDE SEQUENCE</scope>
</reference>
<proteinExistence type="predicted"/>
<sequence>MALSINVSDKVLAGLNQSYTITSDSGEPAGQVAVDGVKLAHRIIPLGPPKDTESCAPLDYKYKVTFFLPPDTAGQQLELKFAAGESEAAENHEVIPE</sequence>
<dbReference type="EMBL" id="UINC01082908">
    <property type="protein sequence ID" value="SVC28102.1"/>
    <property type="molecule type" value="Genomic_DNA"/>
</dbReference>
<accession>A0A382KYD3</accession>
<gene>
    <name evidence="1" type="ORF">METZ01_LOCUS280956</name>
</gene>
<name>A0A382KYD3_9ZZZZ</name>
<dbReference type="AlphaFoldDB" id="A0A382KYD3"/>
<evidence type="ECO:0000313" key="1">
    <source>
        <dbReference type="EMBL" id="SVC28102.1"/>
    </source>
</evidence>
<protein>
    <submittedName>
        <fullName evidence="1">Uncharacterized protein</fullName>
    </submittedName>
</protein>
<organism evidence="1">
    <name type="scientific">marine metagenome</name>
    <dbReference type="NCBI Taxonomy" id="408172"/>
    <lineage>
        <taxon>unclassified sequences</taxon>
        <taxon>metagenomes</taxon>
        <taxon>ecological metagenomes</taxon>
    </lineage>
</organism>